<evidence type="ECO:0000256" key="1">
    <source>
        <dbReference type="ARBA" id="ARBA00001917"/>
    </source>
</evidence>
<dbReference type="InterPro" id="IPR013785">
    <property type="entry name" value="Aldolase_TIM"/>
</dbReference>
<dbReference type="GO" id="GO:0005737">
    <property type="term" value="C:cytoplasm"/>
    <property type="evidence" value="ECO:0007669"/>
    <property type="project" value="InterPro"/>
</dbReference>
<name>A0A2X2YNA4_9ACTO</name>
<evidence type="ECO:0000256" key="4">
    <source>
        <dbReference type="ARBA" id="ARBA00005161"/>
    </source>
</evidence>
<protein>
    <recommendedName>
        <fullName evidence="7 14">Dihydroorotate dehydrogenase (quinone)</fullName>
        <ecNumber evidence="6 14">1.3.5.2</ecNumber>
    </recommendedName>
</protein>
<dbReference type="GO" id="GO:0044205">
    <property type="term" value="P:'de novo' UMP biosynthetic process"/>
    <property type="evidence" value="ECO:0007669"/>
    <property type="project" value="UniProtKB-UniPathway"/>
</dbReference>
<dbReference type="InterPro" id="IPR005720">
    <property type="entry name" value="Dihydroorotate_DH_cat"/>
</dbReference>
<dbReference type="NCBIfam" id="TIGR01036">
    <property type="entry name" value="pyrD_sub2"/>
    <property type="match status" value="1"/>
</dbReference>
<evidence type="ECO:0000313" key="17">
    <source>
        <dbReference type="Proteomes" id="UP000250245"/>
    </source>
</evidence>
<reference evidence="16 17" key="1">
    <citation type="submission" date="2018-06" db="EMBL/GenBank/DDBJ databases">
        <authorList>
            <consortium name="Pathogen Informatics"/>
            <person name="Doyle S."/>
        </authorList>
    </citation>
    <scope>NUCLEOTIDE SEQUENCE [LARGE SCALE GENOMIC DNA]</scope>
    <source>
        <strain evidence="16 17">NCTC11820</strain>
    </source>
</reference>
<dbReference type="RefSeq" id="WP_013189612.1">
    <property type="nucleotide sequence ID" value="NZ_CP068112.1"/>
</dbReference>
<dbReference type="GO" id="GO:0005886">
    <property type="term" value="C:plasma membrane"/>
    <property type="evidence" value="ECO:0007669"/>
    <property type="project" value="TreeGrafter"/>
</dbReference>
<dbReference type="UniPathway" id="UPA00070">
    <property type="reaction ID" value="UER00946"/>
</dbReference>
<comment type="pathway">
    <text evidence="4">Pyrimidine metabolism; UMP biosynthesis via de novo pathway; orotate from (S)-dihydroorotate (quinone route): step 1/1.</text>
</comment>
<comment type="catalytic activity">
    <reaction evidence="13">
        <text>(S)-dihydroorotate + a quinone = orotate + a quinol</text>
        <dbReference type="Rhea" id="RHEA:30187"/>
        <dbReference type="ChEBI" id="CHEBI:24646"/>
        <dbReference type="ChEBI" id="CHEBI:30839"/>
        <dbReference type="ChEBI" id="CHEBI:30864"/>
        <dbReference type="ChEBI" id="CHEBI:132124"/>
        <dbReference type="EC" id="1.3.5.2"/>
    </reaction>
</comment>
<dbReference type="Pfam" id="PF01180">
    <property type="entry name" value="DHO_dh"/>
    <property type="match status" value="1"/>
</dbReference>
<dbReference type="OMA" id="ERIKMGA"/>
<evidence type="ECO:0000256" key="8">
    <source>
        <dbReference type="ARBA" id="ARBA00022630"/>
    </source>
</evidence>
<evidence type="ECO:0000256" key="14">
    <source>
        <dbReference type="NCBIfam" id="TIGR01036"/>
    </source>
</evidence>
<dbReference type="EMBL" id="UASJ01000001">
    <property type="protein sequence ID" value="SQB64443.1"/>
    <property type="molecule type" value="Genomic_DNA"/>
</dbReference>
<dbReference type="PANTHER" id="PTHR48109:SF4">
    <property type="entry name" value="DIHYDROOROTATE DEHYDROGENASE (QUINONE), MITOCHONDRIAL"/>
    <property type="match status" value="1"/>
</dbReference>
<dbReference type="InterPro" id="IPR001295">
    <property type="entry name" value="Dihydroorotate_DH_CS"/>
</dbReference>
<dbReference type="PROSITE" id="PS00911">
    <property type="entry name" value="DHODEHASE_1"/>
    <property type="match status" value="1"/>
</dbReference>
<keyword evidence="12" id="KW-0472">Membrane</keyword>
<comment type="cofactor">
    <cofactor evidence="1">
        <name>FMN</name>
        <dbReference type="ChEBI" id="CHEBI:58210"/>
    </cofactor>
</comment>
<evidence type="ECO:0000256" key="3">
    <source>
        <dbReference type="ARBA" id="ARBA00004370"/>
    </source>
</evidence>
<organism evidence="16 17">
    <name type="scientific">Mobiluncus curtisii</name>
    <dbReference type="NCBI Taxonomy" id="2051"/>
    <lineage>
        <taxon>Bacteria</taxon>
        <taxon>Bacillati</taxon>
        <taxon>Actinomycetota</taxon>
        <taxon>Actinomycetes</taxon>
        <taxon>Actinomycetales</taxon>
        <taxon>Actinomycetaceae</taxon>
        <taxon>Mobiluncus</taxon>
    </lineage>
</organism>
<dbReference type="Gene3D" id="3.20.20.70">
    <property type="entry name" value="Aldolase class I"/>
    <property type="match status" value="1"/>
</dbReference>
<gene>
    <name evidence="16" type="primary">pyrD</name>
    <name evidence="16" type="ORF">NCTC11820_00787</name>
</gene>
<dbReference type="GeneID" id="55565904"/>
<dbReference type="PROSITE" id="PS00912">
    <property type="entry name" value="DHODEHASE_2"/>
    <property type="match status" value="1"/>
</dbReference>
<dbReference type="InterPro" id="IPR005719">
    <property type="entry name" value="Dihydroorotate_DH_2"/>
</dbReference>
<dbReference type="SUPFAM" id="SSF51395">
    <property type="entry name" value="FMN-linked oxidoreductases"/>
    <property type="match status" value="1"/>
</dbReference>
<comment type="similarity">
    <text evidence="5">Belongs to the dihydroorotate dehydrogenase family. Type 2 subfamily.</text>
</comment>
<keyword evidence="10" id="KW-0665">Pyrimidine biosynthesis</keyword>
<dbReference type="NCBIfam" id="NF003652">
    <property type="entry name" value="PRK05286.2-5"/>
    <property type="match status" value="1"/>
</dbReference>
<keyword evidence="9" id="KW-0288">FMN</keyword>
<comment type="function">
    <text evidence="2">Catalyzes the conversion of dihydroorotate to orotate with quinone as electron acceptor.</text>
</comment>
<evidence type="ECO:0000256" key="12">
    <source>
        <dbReference type="ARBA" id="ARBA00023136"/>
    </source>
</evidence>
<evidence type="ECO:0000256" key="5">
    <source>
        <dbReference type="ARBA" id="ARBA00005359"/>
    </source>
</evidence>
<dbReference type="InterPro" id="IPR012135">
    <property type="entry name" value="Dihydroorotate_DH_1_2"/>
</dbReference>
<evidence type="ECO:0000313" key="16">
    <source>
        <dbReference type="EMBL" id="SQB64443.1"/>
    </source>
</evidence>
<dbReference type="EC" id="1.3.5.2" evidence="6 14"/>
<feature type="domain" description="Dihydroorotate dehydrogenase catalytic" evidence="15">
    <location>
        <begin position="71"/>
        <end position="347"/>
    </location>
</feature>
<dbReference type="InterPro" id="IPR050074">
    <property type="entry name" value="DHO_dehydrogenase"/>
</dbReference>
<evidence type="ECO:0000256" key="6">
    <source>
        <dbReference type="ARBA" id="ARBA00012791"/>
    </source>
</evidence>
<evidence type="ECO:0000256" key="13">
    <source>
        <dbReference type="ARBA" id="ARBA00048639"/>
    </source>
</evidence>
<dbReference type="Proteomes" id="UP000250245">
    <property type="component" value="Unassembled WGS sequence"/>
</dbReference>
<evidence type="ECO:0000256" key="2">
    <source>
        <dbReference type="ARBA" id="ARBA00003125"/>
    </source>
</evidence>
<dbReference type="PIRSF" id="PIRSF000164">
    <property type="entry name" value="DHO_oxidase"/>
    <property type="match status" value="1"/>
</dbReference>
<dbReference type="CDD" id="cd04738">
    <property type="entry name" value="DHOD_2_like"/>
    <property type="match status" value="1"/>
</dbReference>
<evidence type="ECO:0000256" key="9">
    <source>
        <dbReference type="ARBA" id="ARBA00022643"/>
    </source>
</evidence>
<keyword evidence="8" id="KW-0285">Flavoprotein</keyword>
<evidence type="ECO:0000256" key="7">
    <source>
        <dbReference type="ARBA" id="ARBA00018366"/>
    </source>
</evidence>
<sequence>MYKFVFRHLFVKLDAEWVHRRAIDWLEFWGRFGLTRQVAARIVHRGEPTFTWPLPRPNFDSAPAGTKFRTYGPLGLAAGMDKEARAIAMWDALGFGFMEIGTITPLPQPGNDRPRLWRIPQQRALRNAMGFNNEGARAAARRLRRWRAEYGERIIIGANIGKNKVTPPEKAPADYRKVTRVLAALVDFLVINVSSPNTPGLRDLQAVSSLLPIVKAVQRELESQGLSELPVFVKIAPDLVDEDIAAVAQLTMDEGLTGVVATNTTIKHDLGAGGMSGEPLRNRALEVVKLLREHLSPEKTIIGVGGITTPEDARAMLAAGANLIEGFSAFIYEGPAWPAHLNRELTHS</sequence>
<dbReference type="GO" id="GO:0106430">
    <property type="term" value="F:dihydroorotate dehydrogenase (quinone) activity"/>
    <property type="evidence" value="ECO:0007669"/>
    <property type="project" value="UniProtKB-EC"/>
</dbReference>
<evidence type="ECO:0000259" key="15">
    <source>
        <dbReference type="Pfam" id="PF01180"/>
    </source>
</evidence>
<dbReference type="GO" id="GO:0006207">
    <property type="term" value="P:'de novo' pyrimidine nucleobase biosynthetic process"/>
    <property type="evidence" value="ECO:0007669"/>
    <property type="project" value="UniProtKB-UniRule"/>
</dbReference>
<proteinExistence type="inferred from homology"/>
<accession>A0A2X2YNA4</accession>
<comment type="subcellular location">
    <subcellularLocation>
        <location evidence="3">Membrane</location>
    </subcellularLocation>
</comment>
<evidence type="ECO:0000256" key="10">
    <source>
        <dbReference type="ARBA" id="ARBA00022975"/>
    </source>
</evidence>
<dbReference type="AlphaFoldDB" id="A0A2X2YNA4"/>
<evidence type="ECO:0000256" key="11">
    <source>
        <dbReference type="ARBA" id="ARBA00023002"/>
    </source>
</evidence>
<keyword evidence="11 16" id="KW-0560">Oxidoreductase</keyword>
<dbReference type="PANTHER" id="PTHR48109">
    <property type="entry name" value="DIHYDROOROTATE DEHYDROGENASE (QUINONE), MITOCHONDRIAL-RELATED"/>
    <property type="match status" value="1"/>
</dbReference>